<keyword evidence="3" id="KW-1185">Reference proteome</keyword>
<proteinExistence type="predicted"/>
<feature type="domain" description="Effector-associated" evidence="1">
    <location>
        <begin position="280"/>
        <end position="356"/>
    </location>
</feature>
<evidence type="ECO:0000313" key="2">
    <source>
        <dbReference type="EMBL" id="PHN06207.1"/>
    </source>
</evidence>
<sequence>MSQPAVEWDFILNTLIDGKCILLIGPHVARLSPEQPFLDGLYESLDIANNPHIASFYEKEDFFLFGSPQAKTRVYYQIKDYYKKNAPPPALYEKLARLPFKMWINATPDRFLNDALDDLEIPYEFEYFDKSKARTDIPEPSTARPVVYNLTGVLEEEESLILTHSDLYQFLEAVLARQQIPGRLMNACLSAHSVIFLGFNFDKWHVQLMLRLLRMHDEAGRHVRYATDQKFNADTLSVCKDQFQIEFINEDIEGFVGELYRRCEEEGALREPGEKQESPANQIRMLIAEDELEEALDRAREYFEGRDEDLMMETLGIISRFNRLKKRMRQGVLDERDADVQMAKVRQAILELTNEM</sequence>
<dbReference type="AlphaFoldDB" id="A0A2D0NCJ7"/>
<organism evidence="2 3">
    <name type="scientific">Flavilitoribacter nigricans (strain ATCC 23147 / DSM 23189 / NBRC 102662 / NCIMB 1420 / SS-2)</name>
    <name type="common">Lewinella nigricans</name>
    <dbReference type="NCBI Taxonomy" id="1122177"/>
    <lineage>
        <taxon>Bacteria</taxon>
        <taxon>Pseudomonadati</taxon>
        <taxon>Bacteroidota</taxon>
        <taxon>Saprospiria</taxon>
        <taxon>Saprospirales</taxon>
        <taxon>Lewinellaceae</taxon>
        <taxon>Flavilitoribacter</taxon>
    </lineage>
</organism>
<comment type="caution">
    <text evidence="2">The sequence shown here is derived from an EMBL/GenBank/DDBJ whole genome shotgun (WGS) entry which is preliminary data.</text>
</comment>
<evidence type="ECO:0000259" key="1">
    <source>
        <dbReference type="Pfam" id="PF19964"/>
    </source>
</evidence>
<dbReference type="Pfam" id="PF19964">
    <property type="entry name" value="EAD11"/>
    <property type="match status" value="1"/>
</dbReference>
<name>A0A2D0NCJ7_FLAN2</name>
<dbReference type="OrthoDB" id="676137at2"/>
<accession>A0A2D0NCJ7</accession>
<dbReference type="Proteomes" id="UP000223913">
    <property type="component" value="Unassembled WGS sequence"/>
</dbReference>
<dbReference type="Pfam" id="PF13289">
    <property type="entry name" value="SIR2_2"/>
    <property type="match status" value="1"/>
</dbReference>
<dbReference type="InterPro" id="IPR045439">
    <property type="entry name" value="EAD11"/>
</dbReference>
<dbReference type="RefSeq" id="WP_099150191.1">
    <property type="nucleotide sequence ID" value="NZ_PDUD01000018.1"/>
</dbReference>
<evidence type="ECO:0000313" key="3">
    <source>
        <dbReference type="Proteomes" id="UP000223913"/>
    </source>
</evidence>
<protein>
    <recommendedName>
        <fullName evidence="1">Effector-associated domain-containing protein</fullName>
    </recommendedName>
</protein>
<gene>
    <name evidence="2" type="ORF">CRP01_11535</name>
</gene>
<dbReference type="EMBL" id="PDUD01000018">
    <property type="protein sequence ID" value="PHN06207.1"/>
    <property type="molecule type" value="Genomic_DNA"/>
</dbReference>
<reference evidence="2 3" key="1">
    <citation type="submission" date="2017-10" db="EMBL/GenBank/DDBJ databases">
        <title>The draft genome sequence of Lewinella nigricans NBRC 102662.</title>
        <authorList>
            <person name="Wang K."/>
        </authorList>
    </citation>
    <scope>NUCLEOTIDE SEQUENCE [LARGE SCALE GENOMIC DNA]</scope>
    <source>
        <strain evidence="2 3">NBRC 102662</strain>
    </source>
</reference>